<dbReference type="GO" id="GO:0016887">
    <property type="term" value="F:ATP hydrolysis activity"/>
    <property type="evidence" value="ECO:0007669"/>
    <property type="project" value="TreeGrafter"/>
</dbReference>
<keyword evidence="2" id="KW-0067">ATP-binding</keyword>
<evidence type="ECO:0000313" key="4">
    <source>
        <dbReference type="EMBL" id="GAG23447.1"/>
    </source>
</evidence>
<protein>
    <recommendedName>
        <fullName evidence="3">Bacterial type II secretion system protein E domain-containing protein</fullName>
    </recommendedName>
</protein>
<dbReference type="GO" id="GO:0005886">
    <property type="term" value="C:plasma membrane"/>
    <property type="evidence" value="ECO:0007669"/>
    <property type="project" value="TreeGrafter"/>
</dbReference>
<dbReference type="EMBL" id="BARS01033217">
    <property type="protein sequence ID" value="GAG23447.1"/>
    <property type="molecule type" value="Genomic_DNA"/>
</dbReference>
<evidence type="ECO:0000259" key="3">
    <source>
        <dbReference type="Pfam" id="PF00437"/>
    </source>
</evidence>
<dbReference type="PANTHER" id="PTHR30258:SF2">
    <property type="entry name" value="COMG OPERON PROTEIN 1"/>
    <property type="match status" value="1"/>
</dbReference>
<evidence type="ECO:0000256" key="2">
    <source>
        <dbReference type="ARBA" id="ARBA00022840"/>
    </source>
</evidence>
<dbReference type="SUPFAM" id="SSF52540">
    <property type="entry name" value="P-loop containing nucleoside triphosphate hydrolases"/>
    <property type="match status" value="1"/>
</dbReference>
<dbReference type="InterPro" id="IPR001482">
    <property type="entry name" value="T2SS/T4SS_dom"/>
</dbReference>
<dbReference type="AlphaFoldDB" id="X0WJR6"/>
<proteinExistence type="predicted"/>
<feature type="domain" description="Bacterial type II secretion system protein E" evidence="3">
    <location>
        <begin position="1"/>
        <end position="167"/>
    </location>
</feature>
<dbReference type="GO" id="GO:0005524">
    <property type="term" value="F:ATP binding"/>
    <property type="evidence" value="ECO:0007669"/>
    <property type="project" value="UniProtKB-KW"/>
</dbReference>
<name>X0WJR6_9ZZZZ</name>
<dbReference type="PANTHER" id="PTHR30258">
    <property type="entry name" value="TYPE II SECRETION SYSTEM PROTEIN GSPE-RELATED"/>
    <property type="match status" value="1"/>
</dbReference>
<dbReference type="InterPro" id="IPR027417">
    <property type="entry name" value="P-loop_NTPase"/>
</dbReference>
<gene>
    <name evidence="4" type="ORF">S01H1_51478</name>
</gene>
<evidence type="ECO:0000256" key="1">
    <source>
        <dbReference type="ARBA" id="ARBA00022741"/>
    </source>
</evidence>
<sequence length="171" mass="18799">GEIRDRETADIAIHAALTGHLVFSTLHTNDSASAVTRLTDMGIEPFLVSTAVQAIIAQRLVRLLCTHCKEAYEPEEAQWAELRSSREVAGPIFRADGCEKCLETGYRGRTGIYEFLPLSEAIKGLVLKTSDANQINKVARAEGMANLREDGINKVMEGRTTISEVLRVTQL</sequence>
<comment type="caution">
    <text evidence="4">The sequence shown here is derived from an EMBL/GenBank/DDBJ whole genome shotgun (WGS) entry which is preliminary data.</text>
</comment>
<dbReference type="Pfam" id="PF00437">
    <property type="entry name" value="T2SSE"/>
    <property type="match status" value="1"/>
</dbReference>
<keyword evidence="1" id="KW-0547">Nucleotide-binding</keyword>
<reference evidence="4" key="1">
    <citation type="journal article" date="2014" name="Front. Microbiol.">
        <title>High frequency of phylogenetically diverse reductive dehalogenase-homologous genes in deep subseafloor sedimentary metagenomes.</title>
        <authorList>
            <person name="Kawai M."/>
            <person name="Futagami T."/>
            <person name="Toyoda A."/>
            <person name="Takaki Y."/>
            <person name="Nishi S."/>
            <person name="Hori S."/>
            <person name="Arai W."/>
            <person name="Tsubouchi T."/>
            <person name="Morono Y."/>
            <person name="Uchiyama I."/>
            <person name="Ito T."/>
            <person name="Fujiyama A."/>
            <person name="Inagaki F."/>
            <person name="Takami H."/>
        </authorList>
    </citation>
    <scope>NUCLEOTIDE SEQUENCE</scope>
    <source>
        <strain evidence="4">Expedition CK06-06</strain>
    </source>
</reference>
<feature type="non-terminal residue" evidence="4">
    <location>
        <position position="1"/>
    </location>
</feature>
<accession>X0WJR6</accession>
<organism evidence="4">
    <name type="scientific">marine sediment metagenome</name>
    <dbReference type="NCBI Taxonomy" id="412755"/>
    <lineage>
        <taxon>unclassified sequences</taxon>
        <taxon>metagenomes</taxon>
        <taxon>ecological metagenomes</taxon>
    </lineage>
</organism>
<dbReference type="Gene3D" id="3.40.50.300">
    <property type="entry name" value="P-loop containing nucleotide triphosphate hydrolases"/>
    <property type="match status" value="1"/>
</dbReference>